<keyword evidence="2" id="KW-1185">Reference proteome</keyword>
<protein>
    <recommendedName>
        <fullName evidence="3">Transposase</fullName>
    </recommendedName>
</protein>
<proteinExistence type="predicted"/>
<evidence type="ECO:0008006" key="3">
    <source>
        <dbReference type="Google" id="ProtNLM"/>
    </source>
</evidence>
<name>A0ABV2KLT8_9HYPH</name>
<dbReference type="Proteomes" id="UP001549143">
    <property type="component" value="Unassembled WGS sequence"/>
</dbReference>
<accession>A0ABV2KLT8</accession>
<gene>
    <name evidence="1" type="ORF">ABID44_002386</name>
</gene>
<organism evidence="1 2">
    <name type="scientific">Aquamicrobium ahrensii</name>
    <dbReference type="NCBI Taxonomy" id="469551"/>
    <lineage>
        <taxon>Bacteria</taxon>
        <taxon>Pseudomonadati</taxon>
        <taxon>Pseudomonadota</taxon>
        <taxon>Alphaproteobacteria</taxon>
        <taxon>Hyphomicrobiales</taxon>
        <taxon>Phyllobacteriaceae</taxon>
        <taxon>Aquamicrobium</taxon>
    </lineage>
</organism>
<comment type="caution">
    <text evidence="1">The sequence shown here is derived from an EMBL/GenBank/DDBJ whole genome shotgun (WGS) entry which is preliminary data.</text>
</comment>
<sequence length="64" mass="7223">MKKQVKLAGLVELEHDIPRALLRRPAFRLSQDSFERLIVLILGEVQKAKKDAISLLQSPRSSAI</sequence>
<evidence type="ECO:0000313" key="1">
    <source>
        <dbReference type="EMBL" id="MET3662054.1"/>
    </source>
</evidence>
<dbReference type="EMBL" id="JBEPMN010000008">
    <property type="protein sequence ID" value="MET3662054.1"/>
    <property type="molecule type" value="Genomic_DNA"/>
</dbReference>
<reference evidence="1 2" key="1">
    <citation type="submission" date="2024-06" db="EMBL/GenBank/DDBJ databases">
        <title>Genomic Encyclopedia of Type Strains, Phase IV (KMG-IV): sequencing the most valuable type-strain genomes for metagenomic binning, comparative biology and taxonomic classification.</title>
        <authorList>
            <person name="Goeker M."/>
        </authorList>
    </citation>
    <scope>NUCLEOTIDE SEQUENCE [LARGE SCALE GENOMIC DNA]</scope>
    <source>
        <strain evidence="1 2">DSM 19730</strain>
    </source>
</reference>
<dbReference type="RefSeq" id="WP_354151915.1">
    <property type="nucleotide sequence ID" value="NZ_JBEPMN010000008.1"/>
</dbReference>
<evidence type="ECO:0000313" key="2">
    <source>
        <dbReference type="Proteomes" id="UP001549143"/>
    </source>
</evidence>